<feature type="binding site" evidence="14 15">
    <location>
        <position position="120"/>
    </location>
    <ligand>
        <name>a divalent metal cation</name>
        <dbReference type="ChEBI" id="CHEBI:60240"/>
    </ligand>
</feature>
<dbReference type="PANTHER" id="PTHR10954:SF18">
    <property type="entry name" value="RIBONUCLEASE HII"/>
    <property type="match status" value="1"/>
</dbReference>
<evidence type="ECO:0000256" key="4">
    <source>
        <dbReference type="ARBA" id="ARBA00004496"/>
    </source>
</evidence>
<evidence type="ECO:0000256" key="15">
    <source>
        <dbReference type="PROSITE-ProRule" id="PRU01319"/>
    </source>
</evidence>
<keyword evidence="8 14" id="KW-0963">Cytoplasm</keyword>
<evidence type="ECO:0000256" key="1">
    <source>
        <dbReference type="ARBA" id="ARBA00000077"/>
    </source>
</evidence>
<dbReference type="SUPFAM" id="SSF53098">
    <property type="entry name" value="Ribonuclease H-like"/>
    <property type="match status" value="1"/>
</dbReference>
<evidence type="ECO:0000256" key="13">
    <source>
        <dbReference type="ARBA" id="ARBA00023211"/>
    </source>
</evidence>
<dbReference type="CDD" id="cd07182">
    <property type="entry name" value="RNase_HII_bacteria_HII_like"/>
    <property type="match status" value="1"/>
</dbReference>
<dbReference type="InterPro" id="IPR012337">
    <property type="entry name" value="RNaseH-like_sf"/>
</dbReference>
<comment type="cofactor">
    <cofactor evidence="14 15">
        <name>Mn(2+)</name>
        <dbReference type="ChEBI" id="CHEBI:29035"/>
    </cofactor>
    <cofactor evidence="14 15">
        <name>Mg(2+)</name>
        <dbReference type="ChEBI" id="CHEBI:18420"/>
    </cofactor>
    <text evidence="14 15">Manganese or magnesium. Binds 1 divalent metal ion per monomer in the absence of substrate. May bind a second metal ion after substrate binding.</text>
</comment>
<comment type="subcellular location">
    <subcellularLocation>
        <location evidence="4 14">Cytoplasm</location>
    </subcellularLocation>
</comment>
<sequence>MLITTDAQIRENIFDPEDLIAGVDEVGRGALFGPVVVGVVVMPVSQLDNLIEIGVKDSKQLSPKKRKELSEKIKILANTYQISYASVKEIDRINILQATLLAMKRGINKLIVKPELCLVDGNQKIPDVTVVQKTIIGGDRRFAIIAAASIIAKVWRDDLMVRLDSKYPQYDLANNKGYGTQKHRLALQKYGPSWHHRLSFRPCSISTGDRIN</sequence>
<keyword evidence="19" id="KW-1185">Reference proteome</keyword>
<comment type="similarity">
    <text evidence="5 14 16">Belongs to the RNase HII family.</text>
</comment>
<dbReference type="GO" id="GO:0005737">
    <property type="term" value="C:cytoplasm"/>
    <property type="evidence" value="ECO:0007669"/>
    <property type="project" value="UniProtKB-SubCell"/>
</dbReference>
<dbReference type="GO" id="GO:0032299">
    <property type="term" value="C:ribonuclease H2 complex"/>
    <property type="evidence" value="ECO:0007669"/>
    <property type="project" value="TreeGrafter"/>
</dbReference>
<dbReference type="GO" id="GO:0004523">
    <property type="term" value="F:RNA-DNA hybrid ribonuclease activity"/>
    <property type="evidence" value="ECO:0007669"/>
    <property type="project" value="UniProtKB-UniRule"/>
</dbReference>
<evidence type="ECO:0000259" key="17">
    <source>
        <dbReference type="PROSITE" id="PS51975"/>
    </source>
</evidence>
<evidence type="ECO:0000256" key="14">
    <source>
        <dbReference type="HAMAP-Rule" id="MF_00052"/>
    </source>
</evidence>
<dbReference type="NCBIfam" id="NF000595">
    <property type="entry name" value="PRK00015.1-3"/>
    <property type="match status" value="1"/>
</dbReference>
<feature type="binding site" evidence="14 15">
    <location>
        <position position="25"/>
    </location>
    <ligand>
        <name>a divalent metal cation</name>
        <dbReference type="ChEBI" id="CHEBI:60240"/>
    </ligand>
</feature>
<gene>
    <name evidence="14" type="primary">rnhB</name>
    <name evidence="18" type="ORF">AsFPU1_0326</name>
</gene>
<comment type="catalytic activity">
    <reaction evidence="1 14 15 16">
        <text>Endonucleolytic cleavage to 5'-phosphomonoester.</text>
        <dbReference type="EC" id="3.1.26.4"/>
    </reaction>
</comment>
<keyword evidence="9 14" id="KW-0540">Nuclease</keyword>
<keyword evidence="11 14" id="KW-0255">Endonuclease</keyword>
<dbReference type="GO" id="GO:0030145">
    <property type="term" value="F:manganese ion binding"/>
    <property type="evidence" value="ECO:0007669"/>
    <property type="project" value="UniProtKB-UniRule"/>
</dbReference>
<dbReference type="OrthoDB" id="9803420at2"/>
<evidence type="ECO:0000256" key="11">
    <source>
        <dbReference type="ARBA" id="ARBA00022759"/>
    </source>
</evidence>
<evidence type="ECO:0000256" key="8">
    <source>
        <dbReference type="ARBA" id="ARBA00022490"/>
    </source>
</evidence>
<dbReference type="InterPro" id="IPR022898">
    <property type="entry name" value="RNase_HII"/>
</dbReference>
<dbReference type="InterPro" id="IPR001352">
    <property type="entry name" value="RNase_HII/HIII"/>
</dbReference>
<evidence type="ECO:0000256" key="7">
    <source>
        <dbReference type="ARBA" id="ARBA00019179"/>
    </source>
</evidence>
<evidence type="ECO:0000256" key="3">
    <source>
        <dbReference type="ARBA" id="ARBA00004065"/>
    </source>
</evidence>
<evidence type="ECO:0000313" key="18">
    <source>
        <dbReference type="EMBL" id="GBF78935.1"/>
    </source>
</evidence>
<dbReference type="EC" id="3.1.26.4" evidence="6 14"/>
<feature type="binding site" evidence="14 15">
    <location>
        <position position="24"/>
    </location>
    <ligand>
        <name>a divalent metal cation</name>
        <dbReference type="ChEBI" id="CHEBI:60240"/>
    </ligand>
</feature>
<dbReference type="Proteomes" id="UP000287247">
    <property type="component" value="Unassembled WGS sequence"/>
</dbReference>
<comment type="cofactor">
    <cofactor evidence="2">
        <name>Mg(2+)</name>
        <dbReference type="ChEBI" id="CHEBI:18420"/>
    </cofactor>
</comment>
<dbReference type="InterPro" id="IPR024567">
    <property type="entry name" value="RNase_HII/HIII_dom"/>
</dbReference>
<keyword evidence="10 14" id="KW-0479">Metal-binding</keyword>
<evidence type="ECO:0000256" key="6">
    <source>
        <dbReference type="ARBA" id="ARBA00012180"/>
    </source>
</evidence>
<evidence type="ECO:0000256" key="16">
    <source>
        <dbReference type="RuleBase" id="RU003515"/>
    </source>
</evidence>
<comment type="function">
    <text evidence="3 14 16">Endonuclease that specifically degrades the RNA of RNA-DNA hybrids.</text>
</comment>
<dbReference type="PANTHER" id="PTHR10954">
    <property type="entry name" value="RIBONUCLEASE H2 SUBUNIT A"/>
    <property type="match status" value="1"/>
</dbReference>
<dbReference type="NCBIfam" id="NF010537">
    <property type="entry name" value="PRK13925.1"/>
    <property type="match status" value="1"/>
</dbReference>
<name>A0A401ICE9_APHSA</name>
<evidence type="ECO:0000256" key="2">
    <source>
        <dbReference type="ARBA" id="ARBA00001946"/>
    </source>
</evidence>
<dbReference type="HAMAP" id="MF_00052_B">
    <property type="entry name" value="RNase_HII_B"/>
    <property type="match status" value="1"/>
</dbReference>
<dbReference type="PROSITE" id="PS51975">
    <property type="entry name" value="RNASE_H_2"/>
    <property type="match status" value="1"/>
</dbReference>
<dbReference type="EMBL" id="BDQK01000001">
    <property type="protein sequence ID" value="GBF78935.1"/>
    <property type="molecule type" value="Genomic_DNA"/>
</dbReference>
<dbReference type="GO" id="GO:0003723">
    <property type="term" value="F:RNA binding"/>
    <property type="evidence" value="ECO:0007669"/>
    <property type="project" value="UniProtKB-UniRule"/>
</dbReference>
<keyword evidence="13 14" id="KW-0464">Manganese</keyword>
<comment type="caution">
    <text evidence="18">The sequence shown here is derived from an EMBL/GenBank/DDBJ whole genome shotgun (WGS) entry which is preliminary data.</text>
</comment>
<dbReference type="Gene3D" id="3.30.420.10">
    <property type="entry name" value="Ribonuclease H-like superfamily/Ribonuclease H"/>
    <property type="match status" value="1"/>
</dbReference>
<organism evidence="18 19">
    <name type="scientific">Aphanothece sacrum FPU1</name>
    <dbReference type="NCBI Taxonomy" id="1920663"/>
    <lineage>
        <taxon>Bacteria</taxon>
        <taxon>Bacillati</taxon>
        <taxon>Cyanobacteriota</taxon>
        <taxon>Cyanophyceae</taxon>
        <taxon>Oscillatoriophycideae</taxon>
        <taxon>Chroococcales</taxon>
        <taxon>Aphanothecaceae</taxon>
        <taxon>Aphanothece</taxon>
    </lineage>
</organism>
<evidence type="ECO:0000313" key="19">
    <source>
        <dbReference type="Proteomes" id="UP000287247"/>
    </source>
</evidence>
<evidence type="ECO:0000256" key="12">
    <source>
        <dbReference type="ARBA" id="ARBA00022801"/>
    </source>
</evidence>
<dbReference type="AlphaFoldDB" id="A0A401ICE9"/>
<dbReference type="Pfam" id="PF01351">
    <property type="entry name" value="RNase_HII"/>
    <property type="match status" value="1"/>
</dbReference>
<protein>
    <recommendedName>
        <fullName evidence="7 14">Ribonuclease HII</fullName>
        <shortName evidence="14">RNase HII</shortName>
        <ecNumber evidence="6 14">3.1.26.4</ecNumber>
    </recommendedName>
</protein>
<reference evidence="19" key="1">
    <citation type="submission" date="2017-05" db="EMBL/GenBank/DDBJ databases">
        <title>Physiological properties and genetic analysis related to exopolysaccharide production of fresh-water unicellular cyanobacterium Aphanothece sacrum, Suizenji Nori, that has been cultured as a food source in Japan.</title>
        <authorList>
            <person name="Kanesaki Y."/>
            <person name="Yoshikawa S."/>
            <person name="Ohki K."/>
        </authorList>
    </citation>
    <scope>NUCLEOTIDE SEQUENCE [LARGE SCALE GENOMIC DNA]</scope>
    <source>
        <strain evidence="19">FPU1</strain>
    </source>
</reference>
<evidence type="ECO:0000256" key="9">
    <source>
        <dbReference type="ARBA" id="ARBA00022722"/>
    </source>
</evidence>
<dbReference type="GO" id="GO:0006298">
    <property type="term" value="P:mismatch repair"/>
    <property type="evidence" value="ECO:0007669"/>
    <property type="project" value="TreeGrafter"/>
</dbReference>
<evidence type="ECO:0000256" key="5">
    <source>
        <dbReference type="ARBA" id="ARBA00007383"/>
    </source>
</evidence>
<accession>A0A401ICE9</accession>
<feature type="domain" description="RNase H type-2" evidence="17">
    <location>
        <begin position="18"/>
        <end position="212"/>
    </location>
</feature>
<evidence type="ECO:0000256" key="10">
    <source>
        <dbReference type="ARBA" id="ARBA00022723"/>
    </source>
</evidence>
<keyword evidence="12 14" id="KW-0378">Hydrolase</keyword>
<proteinExistence type="inferred from homology"/>
<dbReference type="GO" id="GO:0043137">
    <property type="term" value="P:DNA replication, removal of RNA primer"/>
    <property type="evidence" value="ECO:0007669"/>
    <property type="project" value="TreeGrafter"/>
</dbReference>
<dbReference type="InterPro" id="IPR036397">
    <property type="entry name" value="RNaseH_sf"/>
</dbReference>
<dbReference type="RefSeq" id="WP_124977670.1">
    <property type="nucleotide sequence ID" value="NZ_BDQK01000001.1"/>
</dbReference>